<dbReference type="AlphaFoldDB" id="A0A1U7EYI5"/>
<gene>
    <name evidence="2" type="ordered locus">NP_4444A</name>
</gene>
<reference evidence="2 3" key="1">
    <citation type="journal article" date="2005" name="Genome Res.">
        <title>Living with two extremes: conclusions from the genome sequence of Natronomonas pharaonis.</title>
        <authorList>
            <person name="Falb M."/>
            <person name="Pfeiffer F."/>
            <person name="Palm P."/>
            <person name="Rodewald K."/>
            <person name="Hickmann V."/>
            <person name="Tittor J."/>
            <person name="Oesterhelt D."/>
        </authorList>
    </citation>
    <scope>NUCLEOTIDE SEQUENCE [LARGE SCALE GENOMIC DNA]</scope>
    <source>
        <strain evidence="3">ATCC 35678 / DSM 2160 / CIP 103997 / JCM 8858 / NBRC 14720 / NCIMB 2260 / Gabara</strain>
    </source>
</reference>
<dbReference type="Pfam" id="PF03551">
    <property type="entry name" value="PadR"/>
    <property type="match status" value="1"/>
</dbReference>
<dbReference type="KEGG" id="nph:NP_4444A"/>
<keyword evidence="3" id="KW-1185">Reference proteome</keyword>
<organism evidence="2 3">
    <name type="scientific">Natronomonas pharaonis (strain ATCC 35678 / DSM 2160 / CIP 103997 / JCM 8858 / NBRC 14720 / NCIMB 2260 / Gabara)</name>
    <name type="common">Halobacterium pharaonis</name>
    <dbReference type="NCBI Taxonomy" id="348780"/>
    <lineage>
        <taxon>Archaea</taxon>
        <taxon>Methanobacteriati</taxon>
        <taxon>Methanobacteriota</taxon>
        <taxon>Stenosarchaea group</taxon>
        <taxon>Halobacteria</taxon>
        <taxon>Halobacteriales</taxon>
        <taxon>Natronomonadaceae</taxon>
        <taxon>Natronomonas</taxon>
    </lineage>
</organism>
<sequence>MSSQGNVEPTLERLVTELGDGDATRDDADPAARTEAVVTEASETLFEGGTLHVDDGLIKQSLPELLLLLVGLRSTDTHGKGIMEDLSRFFGAQLSPGTVYPMLHDLEADDLLEMRELVQTKEYTIDDTEAVRGEIQAAMQQHLALGLVFSRALDEIDVDEMDD</sequence>
<proteinExistence type="predicted"/>
<dbReference type="SUPFAM" id="SSF46785">
    <property type="entry name" value="Winged helix' DNA-binding domain"/>
    <property type="match status" value="1"/>
</dbReference>
<name>A0A1U7EYI5_NATPD</name>
<dbReference type="InterPro" id="IPR005149">
    <property type="entry name" value="Tscrpt_reg_PadR_N"/>
</dbReference>
<dbReference type="InterPro" id="IPR036388">
    <property type="entry name" value="WH-like_DNA-bd_sf"/>
</dbReference>
<dbReference type="GeneID" id="3702065"/>
<feature type="domain" description="Transcription regulator PadR N-terminal" evidence="1">
    <location>
        <begin position="69"/>
        <end position="127"/>
    </location>
</feature>
<dbReference type="EnsemblBacteria" id="CAI50313">
    <property type="protein sequence ID" value="CAI50313"/>
    <property type="gene ID" value="NP_4444A"/>
</dbReference>
<dbReference type="RefSeq" id="WP_011323928.1">
    <property type="nucleotide sequence ID" value="NC_007426.1"/>
</dbReference>
<dbReference type="EMBL" id="CR936257">
    <property type="protein sequence ID" value="CAI50313.1"/>
    <property type="molecule type" value="Genomic_DNA"/>
</dbReference>
<dbReference type="Proteomes" id="UP000002698">
    <property type="component" value="Chromosome"/>
</dbReference>
<dbReference type="Gene3D" id="1.10.10.10">
    <property type="entry name" value="Winged helix-like DNA-binding domain superfamily/Winged helix DNA-binding domain"/>
    <property type="match status" value="1"/>
</dbReference>
<evidence type="ECO:0000313" key="2">
    <source>
        <dbReference type="EMBL" id="CAI50313.1"/>
    </source>
</evidence>
<protein>
    <submittedName>
        <fullName evidence="2">PadR family transcription regulator</fullName>
    </submittedName>
</protein>
<evidence type="ECO:0000259" key="1">
    <source>
        <dbReference type="Pfam" id="PF03551"/>
    </source>
</evidence>
<dbReference type="OrthoDB" id="56053at2157"/>
<dbReference type="InterPro" id="IPR036390">
    <property type="entry name" value="WH_DNA-bd_sf"/>
</dbReference>
<dbReference type="HOGENOM" id="CLU_130789_0_0_2"/>
<dbReference type="eggNOG" id="arCOG00008">
    <property type="taxonomic scope" value="Archaea"/>
</dbReference>
<evidence type="ECO:0000313" key="3">
    <source>
        <dbReference type="Proteomes" id="UP000002698"/>
    </source>
</evidence>
<accession>A0A1U7EYI5</accession>